<protein>
    <recommendedName>
        <fullName evidence="5">Apyrase</fullName>
    </recommendedName>
</protein>
<sequence length="452" mass="49992">MLHVHAADMHTINISAVGIDTNPATGLRQKVDNNGREASVGNDRYVVVFNAGTLHTEVHVFRFDENANLLKIDGKLEFFEQDSSFKSYAENPQGFANLVTTLLKKAVSAVPTNLQPEIPLILGAEDELLFLGEEKSGKILQAVHDLFKKSSLLYKPEWVTVLPAAKQGAYLWGTINYLLGNVASDYSKTVAVLAQESASAQMTYALSAKAAANAPMFSNGEQYIAMHHLKDTNYYLYSHGYFPYGVYALRAEVLKYTNDTYTYCVTNGYNGQFKYYGEAYNVMQALHLNATGSNYEKCKANVMQALHLNATCHVKNCTFNGVWNGGGGAGLDRLYLARGFYDAGSDTNIAGKPRTELRLLDYEKAAKMACEVKSFEEAHILLPVVDLVELPYACLDFVFVYTMLVDGFGFDPMMMLTAVKEVEYTGSLMTVQWPLGAALELVSSNNTRKDDI</sequence>
<dbReference type="PANTHER" id="PTHR11782:SF82">
    <property type="entry name" value="APYRASE 3-RELATED"/>
    <property type="match status" value="1"/>
</dbReference>
<reference evidence="3 4" key="1">
    <citation type="journal article" date="2022" name="Cell">
        <title>Repeat-based holocentromeres influence genome architecture and karyotype evolution.</title>
        <authorList>
            <person name="Hofstatter P.G."/>
            <person name="Thangavel G."/>
            <person name="Lux T."/>
            <person name="Neumann P."/>
            <person name="Vondrak T."/>
            <person name="Novak P."/>
            <person name="Zhang M."/>
            <person name="Costa L."/>
            <person name="Castellani M."/>
            <person name="Scott A."/>
            <person name="Toegelov H."/>
            <person name="Fuchs J."/>
            <person name="Mata-Sucre Y."/>
            <person name="Dias Y."/>
            <person name="Vanzela A.L.L."/>
            <person name="Huettel B."/>
            <person name="Almeida C.C.S."/>
            <person name="Simkova H."/>
            <person name="Souza G."/>
            <person name="Pedrosa-Harand A."/>
            <person name="Macas J."/>
            <person name="Mayer K.F.X."/>
            <person name="Houben A."/>
            <person name="Marques A."/>
        </authorList>
    </citation>
    <scope>NUCLEOTIDE SEQUENCE [LARGE SCALE GENOMIC DNA]</scope>
    <source>
        <strain evidence="3">RhyTen1mFocal</strain>
    </source>
</reference>
<evidence type="ECO:0008006" key="5">
    <source>
        <dbReference type="Google" id="ProtNLM"/>
    </source>
</evidence>
<gene>
    <name evidence="3" type="ORF">LUZ61_006359</name>
</gene>
<evidence type="ECO:0000313" key="3">
    <source>
        <dbReference type="EMBL" id="KAJ3702654.1"/>
    </source>
</evidence>
<dbReference type="PANTHER" id="PTHR11782">
    <property type="entry name" value="ADENOSINE/GUANOSINE DIPHOSPHATASE"/>
    <property type="match status" value="1"/>
</dbReference>
<proteinExistence type="inferred from homology"/>
<dbReference type="AlphaFoldDB" id="A0AAD6EVL0"/>
<keyword evidence="2" id="KW-0378">Hydrolase</keyword>
<dbReference type="Pfam" id="PF01150">
    <property type="entry name" value="GDA1_CD39"/>
    <property type="match status" value="1"/>
</dbReference>
<keyword evidence="4" id="KW-1185">Reference proteome</keyword>
<organism evidence="3 4">
    <name type="scientific">Rhynchospora tenuis</name>
    <dbReference type="NCBI Taxonomy" id="198213"/>
    <lineage>
        <taxon>Eukaryota</taxon>
        <taxon>Viridiplantae</taxon>
        <taxon>Streptophyta</taxon>
        <taxon>Embryophyta</taxon>
        <taxon>Tracheophyta</taxon>
        <taxon>Spermatophyta</taxon>
        <taxon>Magnoliopsida</taxon>
        <taxon>Liliopsida</taxon>
        <taxon>Poales</taxon>
        <taxon>Cyperaceae</taxon>
        <taxon>Cyperoideae</taxon>
        <taxon>Rhynchosporeae</taxon>
        <taxon>Rhynchospora</taxon>
    </lineage>
</organism>
<dbReference type="InterPro" id="IPR000407">
    <property type="entry name" value="GDA1_CD39_NTPase"/>
</dbReference>
<accession>A0AAD6EVL0</accession>
<dbReference type="GO" id="GO:0016020">
    <property type="term" value="C:membrane"/>
    <property type="evidence" value="ECO:0007669"/>
    <property type="project" value="TreeGrafter"/>
</dbReference>
<name>A0AAD6EVL0_9POAL</name>
<dbReference type="GO" id="GO:0017110">
    <property type="term" value="F:nucleoside diphosphate phosphatase activity"/>
    <property type="evidence" value="ECO:0007669"/>
    <property type="project" value="TreeGrafter"/>
</dbReference>
<evidence type="ECO:0000313" key="4">
    <source>
        <dbReference type="Proteomes" id="UP001210211"/>
    </source>
</evidence>
<dbReference type="Proteomes" id="UP001210211">
    <property type="component" value="Unassembled WGS sequence"/>
</dbReference>
<evidence type="ECO:0000256" key="2">
    <source>
        <dbReference type="ARBA" id="ARBA00022801"/>
    </source>
</evidence>
<comment type="similarity">
    <text evidence="1">Belongs to the GDA1/CD39 NTPase family.</text>
</comment>
<dbReference type="GO" id="GO:0009134">
    <property type="term" value="P:nucleoside diphosphate catabolic process"/>
    <property type="evidence" value="ECO:0007669"/>
    <property type="project" value="TreeGrafter"/>
</dbReference>
<evidence type="ECO:0000256" key="1">
    <source>
        <dbReference type="ARBA" id="ARBA00009283"/>
    </source>
</evidence>
<comment type="caution">
    <text evidence="3">The sequence shown here is derived from an EMBL/GenBank/DDBJ whole genome shotgun (WGS) entry which is preliminary data.</text>
</comment>
<dbReference type="EMBL" id="JAMRDG010000001">
    <property type="protein sequence ID" value="KAJ3702654.1"/>
    <property type="molecule type" value="Genomic_DNA"/>
</dbReference>
<dbReference type="Gene3D" id="3.30.420.150">
    <property type="entry name" value="Exopolyphosphatase. Domain 2"/>
    <property type="match status" value="1"/>
</dbReference>
<dbReference type="Gene3D" id="3.30.420.40">
    <property type="match status" value="1"/>
</dbReference>